<organism evidence="2">
    <name type="scientific">Geobacter metallireducens</name>
    <dbReference type="NCBI Taxonomy" id="28232"/>
    <lineage>
        <taxon>Bacteria</taxon>
        <taxon>Pseudomonadati</taxon>
        <taxon>Thermodesulfobacteriota</taxon>
        <taxon>Desulfuromonadia</taxon>
        <taxon>Geobacterales</taxon>
        <taxon>Geobacteraceae</taxon>
        <taxon>Geobacter</taxon>
    </lineage>
</organism>
<dbReference type="AlphaFoldDB" id="A0A831XKZ8"/>
<comment type="caution">
    <text evidence="2">The sequence shown here is derived from an EMBL/GenBank/DDBJ whole genome shotgun (WGS) entry which is preliminary data.</text>
</comment>
<accession>A0A831XKZ8</accession>
<protein>
    <submittedName>
        <fullName evidence="2">Uncharacterized protein</fullName>
    </submittedName>
</protein>
<sequence length="86" mass="8791">MKTLGLGFAVLLIVLLVILSVAAYALEAAAPEAEGYGLLAGGFLGFASLIVAIKLVPGIIRFASIIEEEEVRKPEEAIPAAGKGPA</sequence>
<proteinExistence type="predicted"/>
<name>A0A831XKZ8_GEOME</name>
<keyword evidence="1" id="KW-1133">Transmembrane helix</keyword>
<gene>
    <name evidence="2" type="ORF">ENQ87_04245</name>
</gene>
<evidence type="ECO:0000256" key="1">
    <source>
        <dbReference type="SAM" id="Phobius"/>
    </source>
</evidence>
<dbReference type="EMBL" id="DSOV01000012">
    <property type="protein sequence ID" value="HEN41578.1"/>
    <property type="molecule type" value="Genomic_DNA"/>
</dbReference>
<keyword evidence="1" id="KW-0812">Transmembrane</keyword>
<evidence type="ECO:0000313" key="2">
    <source>
        <dbReference type="EMBL" id="HEN41578.1"/>
    </source>
</evidence>
<reference evidence="2" key="1">
    <citation type="journal article" date="2020" name="mSystems">
        <title>Genome- and Community-Level Interaction Insights into Carbon Utilization and Element Cycling Functions of Hydrothermarchaeota in Hydrothermal Sediment.</title>
        <authorList>
            <person name="Zhou Z."/>
            <person name="Liu Y."/>
            <person name="Xu W."/>
            <person name="Pan J."/>
            <person name="Luo Z.H."/>
            <person name="Li M."/>
        </authorList>
    </citation>
    <scope>NUCLEOTIDE SEQUENCE [LARGE SCALE GENOMIC DNA]</scope>
    <source>
        <strain evidence="2">SpSt-349</strain>
    </source>
</reference>
<feature type="transmembrane region" description="Helical" evidence="1">
    <location>
        <begin position="35"/>
        <end position="56"/>
    </location>
</feature>
<keyword evidence="1" id="KW-0472">Membrane</keyword>